<reference evidence="7" key="2">
    <citation type="submission" date="2022-03" db="EMBL/GenBank/DDBJ databases">
        <title>Draft title - Genomic analysis of global carrot germplasm unveils the trajectory of domestication and the origin of high carotenoid orange carrot.</title>
        <authorList>
            <person name="Iorizzo M."/>
            <person name="Ellison S."/>
            <person name="Senalik D."/>
            <person name="Macko-Podgorni A."/>
            <person name="Grzebelus D."/>
            <person name="Bostan H."/>
            <person name="Rolling W."/>
            <person name="Curaba J."/>
            <person name="Simon P."/>
        </authorList>
    </citation>
    <scope>NUCLEOTIDE SEQUENCE</scope>
    <source>
        <tissue evidence="7">Leaf</tissue>
    </source>
</reference>
<accession>A0AAF1B8I6</accession>
<evidence type="ECO:0000313" key="7">
    <source>
        <dbReference type="EMBL" id="WOH08648.1"/>
    </source>
</evidence>
<evidence type="ECO:0000256" key="3">
    <source>
        <dbReference type="ARBA" id="ARBA00022471"/>
    </source>
</evidence>
<keyword evidence="8" id="KW-1185">Reference proteome</keyword>
<evidence type="ECO:0000256" key="4">
    <source>
        <dbReference type="ARBA" id="ARBA00022525"/>
    </source>
</evidence>
<protein>
    <recommendedName>
        <fullName evidence="6">S-protein homolog</fullName>
    </recommendedName>
</protein>
<reference evidence="7" key="1">
    <citation type="journal article" date="2016" name="Nat. Genet.">
        <title>A high-quality carrot genome assembly provides new insights into carotenoid accumulation and asterid genome evolution.</title>
        <authorList>
            <person name="Iorizzo M."/>
            <person name="Ellison S."/>
            <person name="Senalik D."/>
            <person name="Zeng P."/>
            <person name="Satapoomin P."/>
            <person name="Huang J."/>
            <person name="Bowman M."/>
            <person name="Iovene M."/>
            <person name="Sanseverino W."/>
            <person name="Cavagnaro P."/>
            <person name="Yildiz M."/>
            <person name="Macko-Podgorni A."/>
            <person name="Moranska E."/>
            <person name="Grzebelus E."/>
            <person name="Grzebelus D."/>
            <person name="Ashrafi H."/>
            <person name="Zheng Z."/>
            <person name="Cheng S."/>
            <person name="Spooner D."/>
            <person name="Van Deynze A."/>
            <person name="Simon P."/>
        </authorList>
    </citation>
    <scope>NUCLEOTIDE SEQUENCE</scope>
    <source>
        <tissue evidence="7">Leaf</tissue>
    </source>
</reference>
<sequence length="137" mass="16250">MRPNKFFPALAIAIYLISTKCYSKITVEIISGIHSHAEPVRVRCQSKDDDLGYHSLESQEHMDWQFKPTLLGNTLFFCHFYWNGKDKSIVVYDNNKMYAKCINRVQRILKCCWKVKADGFYFSNINRRGTYVKMYDW</sequence>
<comment type="subcellular location">
    <subcellularLocation>
        <location evidence="1 6">Secreted</location>
    </subcellularLocation>
</comment>
<evidence type="ECO:0000313" key="8">
    <source>
        <dbReference type="Proteomes" id="UP000077755"/>
    </source>
</evidence>
<dbReference type="InterPro" id="IPR010264">
    <property type="entry name" value="Self-incomp_S1"/>
</dbReference>
<dbReference type="GO" id="GO:0060320">
    <property type="term" value="P:rejection of self pollen"/>
    <property type="evidence" value="ECO:0007669"/>
    <property type="project" value="UniProtKB-KW"/>
</dbReference>
<dbReference type="Pfam" id="PF05938">
    <property type="entry name" value="Self-incomp_S1"/>
    <property type="match status" value="1"/>
</dbReference>
<gene>
    <name evidence="7" type="ORF">DCAR_0728092</name>
</gene>
<dbReference type="AlphaFoldDB" id="A0AAF1B8I6"/>
<dbReference type="PANTHER" id="PTHR31232">
    <property type="match status" value="1"/>
</dbReference>
<evidence type="ECO:0000256" key="1">
    <source>
        <dbReference type="ARBA" id="ARBA00004613"/>
    </source>
</evidence>
<dbReference type="Proteomes" id="UP000077755">
    <property type="component" value="Chromosome 7"/>
</dbReference>
<organism evidence="7 8">
    <name type="scientific">Daucus carota subsp. sativus</name>
    <name type="common">Carrot</name>
    <dbReference type="NCBI Taxonomy" id="79200"/>
    <lineage>
        <taxon>Eukaryota</taxon>
        <taxon>Viridiplantae</taxon>
        <taxon>Streptophyta</taxon>
        <taxon>Embryophyta</taxon>
        <taxon>Tracheophyta</taxon>
        <taxon>Spermatophyta</taxon>
        <taxon>Magnoliopsida</taxon>
        <taxon>eudicotyledons</taxon>
        <taxon>Gunneridae</taxon>
        <taxon>Pentapetalae</taxon>
        <taxon>asterids</taxon>
        <taxon>campanulids</taxon>
        <taxon>Apiales</taxon>
        <taxon>Apiaceae</taxon>
        <taxon>Apioideae</taxon>
        <taxon>Scandiceae</taxon>
        <taxon>Daucinae</taxon>
        <taxon>Daucus</taxon>
        <taxon>Daucus sect. Daucus</taxon>
    </lineage>
</organism>
<proteinExistence type="inferred from homology"/>
<comment type="similarity">
    <text evidence="2 6">Belongs to the plant self-incompatibility (S1) protein family.</text>
</comment>
<feature type="chain" id="PRO_5041784551" description="S-protein homolog" evidence="6">
    <location>
        <begin position="24"/>
        <end position="137"/>
    </location>
</feature>
<evidence type="ECO:0000256" key="5">
    <source>
        <dbReference type="ARBA" id="ARBA00022729"/>
    </source>
</evidence>
<feature type="signal peptide" evidence="6">
    <location>
        <begin position="1"/>
        <end position="23"/>
    </location>
</feature>
<keyword evidence="3 6" id="KW-0713">Self-incompatibility</keyword>
<name>A0AAF1B8I6_DAUCS</name>
<dbReference type="PANTHER" id="PTHR31232:SF172">
    <property type="entry name" value="S-PROTEIN HOMOLOG"/>
    <property type="match status" value="1"/>
</dbReference>
<dbReference type="EMBL" id="CP093349">
    <property type="protein sequence ID" value="WOH08648.1"/>
    <property type="molecule type" value="Genomic_DNA"/>
</dbReference>
<evidence type="ECO:0000256" key="2">
    <source>
        <dbReference type="ARBA" id="ARBA00005581"/>
    </source>
</evidence>
<keyword evidence="4 6" id="KW-0964">Secreted</keyword>
<keyword evidence="5 6" id="KW-0732">Signal</keyword>
<evidence type="ECO:0000256" key="6">
    <source>
        <dbReference type="RuleBase" id="RU367044"/>
    </source>
</evidence>
<dbReference type="GO" id="GO:0005576">
    <property type="term" value="C:extracellular region"/>
    <property type="evidence" value="ECO:0007669"/>
    <property type="project" value="UniProtKB-SubCell"/>
</dbReference>